<feature type="region of interest" description="Disordered" evidence="1">
    <location>
        <begin position="126"/>
        <end position="150"/>
    </location>
</feature>
<dbReference type="EMBL" id="GGYP01005126">
    <property type="protein sequence ID" value="MDE49897.1"/>
    <property type="molecule type" value="Transcribed_RNA"/>
</dbReference>
<dbReference type="PANTHER" id="PTHR46384">
    <property type="entry name" value="MOTILE SPERM DOMAIN-CONTAINING PROTEIN 2"/>
    <property type="match status" value="1"/>
</dbReference>
<sequence>MFKNVAQALNVTNQVKDPSKKTADSKKSKKKMLLKMPDDGEAGDVILAATIIKDEGFLVRQGRKKLSKLVTRLRNVKSLAARKNDANRNGQLEGDSMIDTSKEKVVKFKLDNDEVYYMEEKTAAYQEDSDDDDAYVSASETLGDEEEEEGVVASHSQCNGTNEMENDVESVTGQQQMSGSYSEEELANDKFILPEEQCDIPTFLHTKNCAPEIIEETRKLLKERYAKNPDGFYECDYKRMLEDDWTVTRFLLRRRLDPKRTAKLMENCGGFRRQYLMGEVQLNEFPVEFHLAGGLFRYAPDRVGNQTMYMRVKMYRRVPEISDVFKAFILCVLEQCDIASNGRGTAVVFDLSGAGIRNVDLGFLFWLLNSFRNYCPKGVSYILVLNLPWFLSATCKLAMSWLSETNRRALRFVQGKEIENFIAPENLPDYLGGTCPIDYRAIPEGSRPAVEVCDKLDITVAQALKIRQLFMEYLPENYEANLPPPPPPTVAPKITYTRTDSGLVFRHEERAAGETSSPQEDQQLLASSDNLSQDSKSTLEADSVPVVDLVSTASKFMATN</sequence>
<protein>
    <submittedName>
        <fullName evidence="3">Motile sperm domain-containing protein 2</fullName>
    </submittedName>
</protein>
<dbReference type="Pfam" id="PF00650">
    <property type="entry name" value="CRAL_TRIO"/>
    <property type="match status" value="1"/>
</dbReference>
<dbReference type="SUPFAM" id="SSF46938">
    <property type="entry name" value="CRAL/TRIO N-terminal domain"/>
    <property type="match status" value="1"/>
</dbReference>
<dbReference type="PANTHER" id="PTHR46384:SF1">
    <property type="entry name" value="MOTILE SPERM DOMAIN-CONTAINING PROTEIN 2"/>
    <property type="match status" value="1"/>
</dbReference>
<feature type="region of interest" description="Disordered" evidence="1">
    <location>
        <begin position="510"/>
        <end position="542"/>
    </location>
</feature>
<feature type="compositionally biased region" description="Basic and acidic residues" evidence="1">
    <location>
        <begin position="17"/>
        <end position="26"/>
    </location>
</feature>
<dbReference type="InterPro" id="IPR053012">
    <property type="entry name" value="ER-organelle_contact"/>
</dbReference>
<dbReference type="PROSITE" id="PS50191">
    <property type="entry name" value="CRAL_TRIO"/>
    <property type="match status" value="1"/>
</dbReference>
<feature type="domain" description="CRAL-TRIO" evidence="2">
    <location>
        <begin position="283"/>
        <end position="439"/>
    </location>
</feature>
<dbReference type="GO" id="GO:0012505">
    <property type="term" value="C:endomembrane system"/>
    <property type="evidence" value="ECO:0007669"/>
    <property type="project" value="TreeGrafter"/>
</dbReference>
<dbReference type="GO" id="GO:0140284">
    <property type="term" value="C:endoplasmic reticulum-endosome membrane contact site"/>
    <property type="evidence" value="ECO:0007669"/>
    <property type="project" value="TreeGrafter"/>
</dbReference>
<feature type="compositionally biased region" description="Polar residues" evidence="1">
    <location>
        <begin position="514"/>
        <end position="540"/>
    </location>
</feature>
<dbReference type="CDD" id="cd00170">
    <property type="entry name" value="SEC14"/>
    <property type="match status" value="1"/>
</dbReference>
<dbReference type="AlphaFoldDB" id="A0A6G1SIA6"/>
<evidence type="ECO:0000313" key="3">
    <source>
        <dbReference type="EMBL" id="MDE49897.1"/>
    </source>
</evidence>
<proteinExistence type="predicted"/>
<dbReference type="SMART" id="SM00516">
    <property type="entry name" value="SEC14"/>
    <property type="match status" value="1"/>
</dbReference>
<dbReference type="Gene3D" id="3.40.525.10">
    <property type="entry name" value="CRAL-TRIO lipid binding domain"/>
    <property type="match status" value="1"/>
</dbReference>
<gene>
    <name evidence="3" type="primary">Mospd2_9</name>
    <name evidence="3" type="ORF">g.8819</name>
</gene>
<dbReference type="InterPro" id="IPR036865">
    <property type="entry name" value="CRAL-TRIO_dom_sf"/>
</dbReference>
<reference evidence="3" key="1">
    <citation type="submission" date="2018-10" db="EMBL/GenBank/DDBJ databases">
        <title>Transcriptome assembly of Aceria tosichella (Wheat curl mite) Type 2.</title>
        <authorList>
            <person name="Scully E.D."/>
            <person name="Geib S.M."/>
            <person name="Palmer N.A."/>
            <person name="Gupta A.K."/>
            <person name="Sarath G."/>
            <person name="Tatineni S."/>
        </authorList>
    </citation>
    <scope>NUCLEOTIDE SEQUENCE</scope>
    <source>
        <strain evidence="3">LincolnNE</strain>
    </source>
</reference>
<accession>A0A6G1SIA6</accession>
<name>A0A6G1SIA6_9ACAR</name>
<dbReference type="SUPFAM" id="SSF52087">
    <property type="entry name" value="CRAL/TRIO domain"/>
    <property type="match status" value="1"/>
</dbReference>
<evidence type="ECO:0000259" key="2">
    <source>
        <dbReference type="PROSITE" id="PS50191"/>
    </source>
</evidence>
<evidence type="ECO:0000256" key="1">
    <source>
        <dbReference type="SAM" id="MobiDB-lite"/>
    </source>
</evidence>
<feature type="region of interest" description="Disordered" evidence="1">
    <location>
        <begin position="10"/>
        <end position="31"/>
    </location>
</feature>
<organism evidence="3">
    <name type="scientific">Aceria tosichella</name>
    <name type="common">wheat curl mite</name>
    <dbReference type="NCBI Taxonomy" id="561515"/>
    <lineage>
        <taxon>Eukaryota</taxon>
        <taxon>Metazoa</taxon>
        <taxon>Ecdysozoa</taxon>
        <taxon>Arthropoda</taxon>
        <taxon>Chelicerata</taxon>
        <taxon>Arachnida</taxon>
        <taxon>Acari</taxon>
        <taxon>Acariformes</taxon>
        <taxon>Trombidiformes</taxon>
        <taxon>Prostigmata</taxon>
        <taxon>Eupodina</taxon>
        <taxon>Eriophyoidea</taxon>
        <taxon>Eriophyidae</taxon>
        <taxon>Eriophyinae</taxon>
        <taxon>Aceriini</taxon>
        <taxon>Aceria</taxon>
    </lineage>
</organism>
<dbReference type="InterPro" id="IPR001251">
    <property type="entry name" value="CRAL-TRIO_dom"/>
</dbReference>
<dbReference type="InterPro" id="IPR036273">
    <property type="entry name" value="CRAL/TRIO_N_dom_sf"/>
</dbReference>